<keyword evidence="2" id="KW-1185">Reference proteome</keyword>
<comment type="caution">
    <text evidence="1">The sequence shown here is derived from an EMBL/GenBank/DDBJ whole genome shotgun (WGS) entry which is preliminary data.</text>
</comment>
<name>A0A1Q3DE05_CEPFO</name>
<sequence>MADLLKRAERYI</sequence>
<organism evidence="1 2">
    <name type="scientific">Cephalotus follicularis</name>
    <name type="common">Albany pitcher plant</name>
    <dbReference type="NCBI Taxonomy" id="3775"/>
    <lineage>
        <taxon>Eukaryota</taxon>
        <taxon>Viridiplantae</taxon>
        <taxon>Streptophyta</taxon>
        <taxon>Embryophyta</taxon>
        <taxon>Tracheophyta</taxon>
        <taxon>Spermatophyta</taxon>
        <taxon>Magnoliopsida</taxon>
        <taxon>eudicotyledons</taxon>
        <taxon>Gunneridae</taxon>
        <taxon>Pentapetalae</taxon>
        <taxon>rosids</taxon>
        <taxon>fabids</taxon>
        <taxon>Oxalidales</taxon>
        <taxon>Cephalotaceae</taxon>
        <taxon>Cephalotus</taxon>
    </lineage>
</organism>
<accession>A0A1Q3DE05</accession>
<reference evidence="2" key="1">
    <citation type="submission" date="2016-04" db="EMBL/GenBank/DDBJ databases">
        <title>Cephalotus genome sequencing.</title>
        <authorList>
            <person name="Fukushima K."/>
            <person name="Hasebe M."/>
            <person name="Fang X."/>
        </authorList>
    </citation>
    <scope>NUCLEOTIDE SEQUENCE [LARGE SCALE GENOMIC DNA]</scope>
    <source>
        <strain evidence="2">cv. St1</strain>
    </source>
</reference>
<gene>
    <name evidence="1" type="ORF">CFOL_v3_34111</name>
</gene>
<protein>
    <submittedName>
        <fullName evidence="1">Uncharacterized protein</fullName>
    </submittedName>
</protein>
<dbReference type="EMBL" id="BDDD01006517">
    <property type="protein sequence ID" value="GAV90707.1"/>
    <property type="molecule type" value="Genomic_DNA"/>
</dbReference>
<dbReference type="Proteomes" id="UP000187406">
    <property type="component" value="Unassembled WGS sequence"/>
</dbReference>
<feature type="non-terminal residue" evidence="1">
    <location>
        <position position="12"/>
    </location>
</feature>
<evidence type="ECO:0000313" key="2">
    <source>
        <dbReference type="Proteomes" id="UP000187406"/>
    </source>
</evidence>
<evidence type="ECO:0000313" key="1">
    <source>
        <dbReference type="EMBL" id="GAV90707.1"/>
    </source>
</evidence>
<proteinExistence type="predicted"/>